<dbReference type="Pfam" id="PF07883">
    <property type="entry name" value="Cupin_2"/>
    <property type="match status" value="1"/>
</dbReference>
<dbReference type="GO" id="GO:0005829">
    <property type="term" value="C:cytosol"/>
    <property type="evidence" value="ECO:0007669"/>
    <property type="project" value="TreeGrafter"/>
</dbReference>
<dbReference type="OrthoDB" id="9814751at2"/>
<dbReference type="RefSeq" id="WP_131567943.1">
    <property type="nucleotide sequence ID" value="NZ_JAINFK010000002.1"/>
</dbReference>
<dbReference type="PANTHER" id="PTHR46797">
    <property type="entry name" value="HTH-TYPE TRANSCRIPTIONAL REGULATOR"/>
    <property type="match status" value="1"/>
</dbReference>
<dbReference type="InterPro" id="IPR011051">
    <property type="entry name" value="RmlC_Cupin_sf"/>
</dbReference>
<evidence type="ECO:0000259" key="2">
    <source>
        <dbReference type="PROSITE" id="PS50943"/>
    </source>
</evidence>
<dbReference type="CDD" id="cd02209">
    <property type="entry name" value="cupin_XRE_C"/>
    <property type="match status" value="1"/>
</dbReference>
<dbReference type="SUPFAM" id="SSF51182">
    <property type="entry name" value="RmlC-like cupins"/>
    <property type="match status" value="1"/>
</dbReference>
<proteinExistence type="predicted"/>
<sequence length="185" mass="20568">MSGDRSVGQDIRALRNSRGITLEELSKRTGKSLGWVSQVERGLSRPSVDDLHTIARILGVPLSMFFGVADAPEEERGLIVRASARRELGQRDTGLVEALISPDLTDDFEVIHSTFLPRSALEHYRQRATSEVIYLISGRLDIVIGDRGFTINAGDSFRIKGSKYRWANPYDDPAVAIWVISPPVY</sequence>
<dbReference type="InterPro" id="IPR050807">
    <property type="entry name" value="TransReg_Diox_bact_type"/>
</dbReference>
<comment type="caution">
    <text evidence="3">The sequence shown here is derived from an EMBL/GenBank/DDBJ whole genome shotgun (WGS) entry which is preliminary data.</text>
</comment>
<evidence type="ECO:0000313" key="4">
    <source>
        <dbReference type="Proteomes" id="UP000291301"/>
    </source>
</evidence>
<reference evidence="3 4" key="1">
    <citation type="journal article" date="2015" name="Antonie Van Leeuwenhoek">
        <title>Oricola cellulosilytica gen. nov., sp. nov., a cellulose-degrading bacterium of the family Phyllobacteriaceae isolated from surface seashore water, and emended descriptions of Mesorhizobium loti and Phyllobacterium myrsinacearum.</title>
        <authorList>
            <person name="Hameed A."/>
            <person name="Shahina M."/>
            <person name="Lai W.A."/>
            <person name="Lin S.Y."/>
            <person name="Young L.S."/>
            <person name="Liu Y.C."/>
            <person name="Hsu Y.H."/>
            <person name="Young C.C."/>
        </authorList>
    </citation>
    <scope>NUCLEOTIDE SEQUENCE [LARGE SCALE GENOMIC DNA]</scope>
    <source>
        <strain evidence="3 4">KCTC 52183</strain>
    </source>
</reference>
<evidence type="ECO:0000313" key="3">
    <source>
        <dbReference type="EMBL" id="TCD14603.1"/>
    </source>
</evidence>
<organism evidence="3 4">
    <name type="scientific">Oricola cellulosilytica</name>
    <dbReference type="NCBI Taxonomy" id="1429082"/>
    <lineage>
        <taxon>Bacteria</taxon>
        <taxon>Pseudomonadati</taxon>
        <taxon>Pseudomonadota</taxon>
        <taxon>Alphaproteobacteria</taxon>
        <taxon>Hyphomicrobiales</taxon>
        <taxon>Ahrensiaceae</taxon>
        <taxon>Oricola</taxon>
    </lineage>
</organism>
<dbReference type="Gene3D" id="1.10.260.40">
    <property type="entry name" value="lambda repressor-like DNA-binding domains"/>
    <property type="match status" value="1"/>
</dbReference>
<dbReference type="AlphaFoldDB" id="A0A4R0PDG4"/>
<dbReference type="InterPro" id="IPR001387">
    <property type="entry name" value="Cro/C1-type_HTH"/>
</dbReference>
<dbReference type="InterPro" id="IPR014710">
    <property type="entry name" value="RmlC-like_jellyroll"/>
</dbReference>
<dbReference type="EMBL" id="SJST01000003">
    <property type="protein sequence ID" value="TCD14603.1"/>
    <property type="molecule type" value="Genomic_DNA"/>
</dbReference>
<dbReference type="SUPFAM" id="SSF47413">
    <property type="entry name" value="lambda repressor-like DNA-binding domains"/>
    <property type="match status" value="1"/>
</dbReference>
<feature type="domain" description="HTH cro/C1-type" evidence="2">
    <location>
        <begin position="11"/>
        <end position="65"/>
    </location>
</feature>
<gene>
    <name evidence="3" type="ORF">E0D97_08815</name>
</gene>
<dbReference type="Proteomes" id="UP000291301">
    <property type="component" value="Unassembled WGS sequence"/>
</dbReference>
<dbReference type="CDD" id="cd00093">
    <property type="entry name" value="HTH_XRE"/>
    <property type="match status" value="1"/>
</dbReference>
<dbReference type="SMART" id="SM00530">
    <property type="entry name" value="HTH_XRE"/>
    <property type="match status" value="1"/>
</dbReference>
<dbReference type="InterPro" id="IPR010982">
    <property type="entry name" value="Lambda_DNA-bd_dom_sf"/>
</dbReference>
<dbReference type="PROSITE" id="PS50943">
    <property type="entry name" value="HTH_CROC1"/>
    <property type="match status" value="1"/>
</dbReference>
<dbReference type="Gene3D" id="2.60.120.10">
    <property type="entry name" value="Jelly Rolls"/>
    <property type="match status" value="1"/>
</dbReference>
<evidence type="ECO:0000256" key="1">
    <source>
        <dbReference type="ARBA" id="ARBA00023125"/>
    </source>
</evidence>
<dbReference type="InterPro" id="IPR013096">
    <property type="entry name" value="Cupin_2"/>
</dbReference>
<name>A0A4R0PDG4_9HYPH</name>
<dbReference type="GO" id="GO:0003700">
    <property type="term" value="F:DNA-binding transcription factor activity"/>
    <property type="evidence" value="ECO:0007669"/>
    <property type="project" value="TreeGrafter"/>
</dbReference>
<keyword evidence="4" id="KW-1185">Reference proteome</keyword>
<dbReference type="GO" id="GO:0003677">
    <property type="term" value="F:DNA binding"/>
    <property type="evidence" value="ECO:0007669"/>
    <property type="project" value="UniProtKB-KW"/>
</dbReference>
<dbReference type="Pfam" id="PF01381">
    <property type="entry name" value="HTH_3"/>
    <property type="match status" value="1"/>
</dbReference>
<dbReference type="PANTHER" id="PTHR46797:SF2">
    <property type="entry name" value="TRANSCRIPTIONAL REGULATOR"/>
    <property type="match status" value="1"/>
</dbReference>
<accession>A0A4R0PDG4</accession>
<protein>
    <submittedName>
        <fullName evidence="3">XRE family transcriptional regulator</fullName>
    </submittedName>
</protein>
<keyword evidence="1" id="KW-0238">DNA-binding</keyword>